<keyword evidence="1" id="KW-0540">Nuclease</keyword>
<organism evidence="13 14">
    <name type="scientific">Desulfonispora thiosulfatigenes DSM 11270</name>
    <dbReference type="NCBI Taxonomy" id="656914"/>
    <lineage>
        <taxon>Bacteria</taxon>
        <taxon>Bacillati</taxon>
        <taxon>Bacillota</taxon>
        <taxon>Clostridia</taxon>
        <taxon>Eubacteriales</taxon>
        <taxon>Peptococcaceae</taxon>
        <taxon>Desulfonispora</taxon>
    </lineage>
</organism>
<dbReference type="PANTHER" id="PTHR11070">
    <property type="entry name" value="UVRD / RECB / PCRA DNA HELICASE FAMILY MEMBER"/>
    <property type="match status" value="1"/>
</dbReference>
<keyword evidence="4 11" id="KW-0378">Hydrolase</keyword>
<evidence type="ECO:0000256" key="10">
    <source>
        <dbReference type="ARBA" id="ARBA00023235"/>
    </source>
</evidence>
<dbReference type="GO" id="GO:0043138">
    <property type="term" value="F:3'-5' DNA helicase activity"/>
    <property type="evidence" value="ECO:0007669"/>
    <property type="project" value="TreeGrafter"/>
</dbReference>
<dbReference type="GO" id="GO:0005829">
    <property type="term" value="C:cytosol"/>
    <property type="evidence" value="ECO:0007669"/>
    <property type="project" value="TreeGrafter"/>
</dbReference>
<dbReference type="GO" id="GO:0003677">
    <property type="term" value="F:DNA binding"/>
    <property type="evidence" value="ECO:0007669"/>
    <property type="project" value="UniProtKB-KW"/>
</dbReference>
<evidence type="ECO:0000256" key="3">
    <source>
        <dbReference type="ARBA" id="ARBA00022763"/>
    </source>
</evidence>
<evidence type="ECO:0000256" key="6">
    <source>
        <dbReference type="ARBA" id="ARBA00022839"/>
    </source>
</evidence>
<dbReference type="STRING" id="656914.SAMN00017405_2308"/>
<dbReference type="RefSeq" id="WP_084054422.1">
    <property type="nucleotide sequence ID" value="NZ_FWWT01000024.1"/>
</dbReference>
<keyword evidence="10" id="KW-0413">Isomerase</keyword>
<dbReference type="GO" id="GO:0004527">
    <property type="term" value="F:exonuclease activity"/>
    <property type="evidence" value="ECO:0007669"/>
    <property type="project" value="UniProtKB-KW"/>
</dbReference>
<keyword evidence="9" id="KW-0234">DNA repair</keyword>
<sequence>MTKWTDEQKQAIELSGKNLLVAAAAGSGKTAVLVERIIQKLCDEKKPIDVDKLLVVTFTNATAAEMKEKIGMALNKAIKTNPSSTNLYKQLSLLNNASITTLHSFCLEIVRENFFMLDIDPNFRIVNDTEGELLRFDAVEEVLEEHYINSKEDDLFLKLIDAYGGEKDDSIVKELILNLYEFSGSNPWPEKWLDESSENLSHLDWFSYLLPLVKVEFKECENLLIKALSLANSVPTPKS</sequence>
<keyword evidence="14" id="KW-1185">Reference proteome</keyword>
<keyword evidence="3" id="KW-0227">DNA damage</keyword>
<evidence type="ECO:0000256" key="9">
    <source>
        <dbReference type="ARBA" id="ARBA00023204"/>
    </source>
</evidence>
<dbReference type="SUPFAM" id="SSF52540">
    <property type="entry name" value="P-loop containing nucleoside triphosphate hydrolases"/>
    <property type="match status" value="1"/>
</dbReference>
<evidence type="ECO:0000256" key="5">
    <source>
        <dbReference type="ARBA" id="ARBA00022806"/>
    </source>
</evidence>
<dbReference type="InterPro" id="IPR014016">
    <property type="entry name" value="UvrD-like_ATP-bd"/>
</dbReference>
<dbReference type="InterPro" id="IPR027417">
    <property type="entry name" value="P-loop_NTPase"/>
</dbReference>
<name>A0A1W1VT49_DESTI</name>
<keyword evidence="2 11" id="KW-0547">Nucleotide-binding</keyword>
<dbReference type="GO" id="GO:0033202">
    <property type="term" value="C:DNA helicase complex"/>
    <property type="evidence" value="ECO:0007669"/>
    <property type="project" value="TreeGrafter"/>
</dbReference>
<proteinExistence type="predicted"/>
<keyword evidence="5 11" id="KW-0347">Helicase</keyword>
<dbReference type="InterPro" id="IPR000212">
    <property type="entry name" value="DNA_helicase_UvrD/REP"/>
</dbReference>
<evidence type="ECO:0000256" key="2">
    <source>
        <dbReference type="ARBA" id="ARBA00022741"/>
    </source>
</evidence>
<evidence type="ECO:0000259" key="12">
    <source>
        <dbReference type="PROSITE" id="PS51198"/>
    </source>
</evidence>
<dbReference type="GO" id="GO:0000725">
    <property type="term" value="P:recombinational repair"/>
    <property type="evidence" value="ECO:0007669"/>
    <property type="project" value="TreeGrafter"/>
</dbReference>
<reference evidence="13 14" key="1">
    <citation type="submission" date="2017-04" db="EMBL/GenBank/DDBJ databases">
        <authorList>
            <person name="Afonso C.L."/>
            <person name="Miller P.J."/>
            <person name="Scott M.A."/>
            <person name="Spackman E."/>
            <person name="Goraichik I."/>
            <person name="Dimitrov K.M."/>
            <person name="Suarez D.L."/>
            <person name="Swayne D.E."/>
        </authorList>
    </citation>
    <scope>NUCLEOTIDE SEQUENCE [LARGE SCALE GENOMIC DNA]</scope>
    <source>
        <strain evidence="13 14">DSM 11270</strain>
    </source>
</reference>
<dbReference type="Proteomes" id="UP000192731">
    <property type="component" value="Unassembled WGS sequence"/>
</dbReference>
<dbReference type="GO" id="GO:0005524">
    <property type="term" value="F:ATP binding"/>
    <property type="evidence" value="ECO:0007669"/>
    <property type="project" value="UniProtKB-UniRule"/>
</dbReference>
<dbReference type="FunFam" id="3.40.50.300:FF:001236">
    <property type="entry name" value="ATP-dependent helicase/nuclease subunit A"/>
    <property type="match status" value="1"/>
</dbReference>
<evidence type="ECO:0000256" key="11">
    <source>
        <dbReference type="PROSITE-ProRule" id="PRU00560"/>
    </source>
</evidence>
<keyword evidence="7 11" id="KW-0067">ATP-binding</keyword>
<dbReference type="Pfam" id="PF00580">
    <property type="entry name" value="UvrD-helicase"/>
    <property type="match status" value="1"/>
</dbReference>
<evidence type="ECO:0000313" key="13">
    <source>
        <dbReference type="EMBL" id="SMB96529.1"/>
    </source>
</evidence>
<keyword evidence="6" id="KW-0269">Exonuclease</keyword>
<evidence type="ECO:0000313" key="14">
    <source>
        <dbReference type="Proteomes" id="UP000192731"/>
    </source>
</evidence>
<feature type="binding site" evidence="11">
    <location>
        <begin position="23"/>
        <end position="30"/>
    </location>
    <ligand>
        <name>ATP</name>
        <dbReference type="ChEBI" id="CHEBI:30616"/>
    </ligand>
</feature>
<feature type="domain" description="UvrD-like helicase ATP-binding" evidence="12">
    <location>
        <begin position="2"/>
        <end position="239"/>
    </location>
</feature>
<dbReference type="PROSITE" id="PS51198">
    <property type="entry name" value="UVRD_HELICASE_ATP_BIND"/>
    <property type="match status" value="1"/>
</dbReference>
<evidence type="ECO:0000256" key="8">
    <source>
        <dbReference type="ARBA" id="ARBA00023125"/>
    </source>
</evidence>
<dbReference type="PANTHER" id="PTHR11070:SF48">
    <property type="entry name" value="ATP-DEPENDENT HELICASE_NUCLEASE SUBUNIT A"/>
    <property type="match status" value="1"/>
</dbReference>
<dbReference type="Gene3D" id="3.40.50.300">
    <property type="entry name" value="P-loop containing nucleotide triphosphate hydrolases"/>
    <property type="match status" value="1"/>
</dbReference>
<dbReference type="EMBL" id="FWWT01000024">
    <property type="protein sequence ID" value="SMB96529.1"/>
    <property type="molecule type" value="Genomic_DNA"/>
</dbReference>
<evidence type="ECO:0000256" key="7">
    <source>
        <dbReference type="ARBA" id="ARBA00022840"/>
    </source>
</evidence>
<dbReference type="AlphaFoldDB" id="A0A1W1VT49"/>
<keyword evidence="8" id="KW-0238">DNA-binding</keyword>
<protein>
    <submittedName>
        <fullName evidence="13">UvrD/REP helicase N-terminal domain-containing protein</fullName>
    </submittedName>
</protein>
<evidence type="ECO:0000256" key="4">
    <source>
        <dbReference type="ARBA" id="ARBA00022801"/>
    </source>
</evidence>
<gene>
    <name evidence="13" type="ORF">SAMN00017405_2308</name>
</gene>
<accession>A0A1W1VT49</accession>
<evidence type="ECO:0000256" key="1">
    <source>
        <dbReference type="ARBA" id="ARBA00022722"/>
    </source>
</evidence>